<dbReference type="RefSeq" id="XP_013791183.1">
    <property type="nucleotide sequence ID" value="XM_013935729.2"/>
</dbReference>
<gene>
    <name evidence="8" type="primary">LOC106475032</name>
</gene>
<dbReference type="SUPFAM" id="SSF53092">
    <property type="entry name" value="Creatinase/prolidase N-terminal domain"/>
    <property type="match status" value="1"/>
</dbReference>
<keyword evidence="5" id="KW-0464">Manganese</keyword>
<dbReference type="SMART" id="SM01011">
    <property type="entry name" value="AMP_N"/>
    <property type="match status" value="1"/>
</dbReference>
<keyword evidence="8" id="KW-0645">Protease</keyword>
<dbReference type="Gene3D" id="3.40.350.10">
    <property type="entry name" value="Creatinase/prolidase N-terminal domain"/>
    <property type="match status" value="1"/>
</dbReference>
<reference evidence="8" key="1">
    <citation type="submission" date="2025-08" db="UniProtKB">
        <authorList>
            <consortium name="RefSeq"/>
        </authorList>
    </citation>
    <scope>IDENTIFICATION</scope>
    <source>
        <tissue evidence="8">Muscle</tissue>
    </source>
</reference>
<dbReference type="InterPro" id="IPR029149">
    <property type="entry name" value="Creatin/AminoP/Spt16_N"/>
</dbReference>
<keyword evidence="8" id="KW-0031">Aminopeptidase</keyword>
<dbReference type="InterPro" id="IPR036005">
    <property type="entry name" value="Creatinase/aminopeptidase-like"/>
</dbReference>
<evidence type="ECO:0000256" key="4">
    <source>
        <dbReference type="ARBA" id="ARBA00022801"/>
    </source>
</evidence>
<proteinExistence type="inferred from homology"/>
<comment type="similarity">
    <text evidence="2">Belongs to the peptidase M24B family.</text>
</comment>
<evidence type="ECO:0000313" key="8">
    <source>
        <dbReference type="RefSeq" id="XP_013791183.1"/>
    </source>
</evidence>
<evidence type="ECO:0000256" key="5">
    <source>
        <dbReference type="ARBA" id="ARBA00023211"/>
    </source>
</evidence>
<keyword evidence="4" id="KW-0378">Hydrolase</keyword>
<dbReference type="PANTHER" id="PTHR43226:SF4">
    <property type="entry name" value="XAA-PRO AMINOPEPTIDASE 3"/>
    <property type="match status" value="1"/>
</dbReference>
<accession>A0ABM1BYP1</accession>
<dbReference type="InterPro" id="IPR052433">
    <property type="entry name" value="X-Pro_dipept-like"/>
</dbReference>
<dbReference type="Gene3D" id="3.90.230.10">
    <property type="entry name" value="Creatinase/methionine aminopeptidase superfamily"/>
    <property type="match status" value="1"/>
</dbReference>
<dbReference type="Proteomes" id="UP000694941">
    <property type="component" value="Unplaced"/>
</dbReference>
<dbReference type="PANTHER" id="PTHR43226">
    <property type="entry name" value="XAA-PRO AMINOPEPTIDASE 3"/>
    <property type="match status" value="1"/>
</dbReference>
<evidence type="ECO:0000256" key="2">
    <source>
        <dbReference type="ARBA" id="ARBA00008766"/>
    </source>
</evidence>
<dbReference type="InterPro" id="IPR007865">
    <property type="entry name" value="Aminopep_P_N"/>
</dbReference>
<dbReference type="GeneID" id="106475032"/>
<evidence type="ECO:0000256" key="1">
    <source>
        <dbReference type="ARBA" id="ARBA00001936"/>
    </source>
</evidence>
<dbReference type="SUPFAM" id="SSF55920">
    <property type="entry name" value="Creatinase/aminopeptidase"/>
    <property type="match status" value="1"/>
</dbReference>
<dbReference type="CDD" id="cd01087">
    <property type="entry name" value="Prolidase"/>
    <property type="match status" value="1"/>
</dbReference>
<organism evidence="7 8">
    <name type="scientific">Limulus polyphemus</name>
    <name type="common">Atlantic horseshoe crab</name>
    <dbReference type="NCBI Taxonomy" id="6850"/>
    <lineage>
        <taxon>Eukaryota</taxon>
        <taxon>Metazoa</taxon>
        <taxon>Ecdysozoa</taxon>
        <taxon>Arthropoda</taxon>
        <taxon>Chelicerata</taxon>
        <taxon>Merostomata</taxon>
        <taxon>Xiphosura</taxon>
        <taxon>Limulidae</taxon>
        <taxon>Limulus</taxon>
    </lineage>
</organism>
<dbReference type="GO" id="GO:0004177">
    <property type="term" value="F:aminopeptidase activity"/>
    <property type="evidence" value="ECO:0007669"/>
    <property type="project" value="UniProtKB-KW"/>
</dbReference>
<dbReference type="Pfam" id="PF05195">
    <property type="entry name" value="AMP_N"/>
    <property type="match status" value="1"/>
</dbReference>
<feature type="domain" description="Aminopeptidase P N-terminal" evidence="6">
    <location>
        <begin position="82"/>
        <end position="231"/>
    </location>
</feature>
<comment type="cofactor">
    <cofactor evidence="1">
        <name>Mn(2+)</name>
        <dbReference type="ChEBI" id="CHEBI:29035"/>
    </cofactor>
</comment>
<evidence type="ECO:0000313" key="7">
    <source>
        <dbReference type="Proteomes" id="UP000694941"/>
    </source>
</evidence>
<name>A0ABM1BYP1_LIMPO</name>
<keyword evidence="3" id="KW-0479">Metal-binding</keyword>
<protein>
    <submittedName>
        <fullName evidence="8">Probable Xaa-Pro aminopeptidase 3</fullName>
    </submittedName>
</protein>
<dbReference type="Pfam" id="PF00557">
    <property type="entry name" value="Peptidase_M24"/>
    <property type="match status" value="1"/>
</dbReference>
<dbReference type="InterPro" id="IPR000994">
    <property type="entry name" value="Pept_M24"/>
</dbReference>
<evidence type="ECO:0000259" key="6">
    <source>
        <dbReference type="SMART" id="SM01011"/>
    </source>
</evidence>
<evidence type="ECO:0000256" key="3">
    <source>
        <dbReference type="ARBA" id="ARBA00022723"/>
    </source>
</evidence>
<sequence>MAQTGIIRFGFLNSHFLLNLSLRNGWKECSRDLSKKTFALCQFCSTASSSQEKQQNFPQTYGQITSRTHPDIIQEGQVTPGLTKIEFQDRRFRLMELILQQFHRLKRNTKNHLVVIPSASKVFMSDKIPYPFRQNTEFLYLTGFQEPDSVLLLQNAPDKNLPEHVSTLFVPKKNNHIEMWEGPRTGTEGAVELLGVDCAYSMEELENFLQVYARSHHNFVLWYDFLNPPLPNVNELLKSFMSSLHHTEFESPIPLIQQLRLIKSESEIKLMQHSAEIACESLTEVMKSSHPGVNETQLYAKMDFECRIRGAERLAYPPVVAGGSRANIIHYIANNQRILPGDMVLMDAGCEYHSYASDLTRTWPVSGKFTCPQQDLYEIVLIIQKELIELCCEMSNLDQLFHTMCQLMGTKLQELGLVSGKLGKIELAKIAYNFCPHHVSHYLGMDVHDTRIISCDYSSIYLPGSTVITIPGIYIKPENHQVPAQYRGMGIRIEDDILITDVGPEILTSRCPKTIADIEKIFGVKKL</sequence>
<keyword evidence="7" id="KW-1185">Reference proteome</keyword>